<reference evidence="2" key="1">
    <citation type="journal article" name="BMC Genomics">
        <title>Long-read sequencing and de novo genome assembly of marine medaka (Oryzias melastigma).</title>
        <authorList>
            <person name="Liang P."/>
            <person name="Saqib H.S.A."/>
            <person name="Ni X."/>
            <person name="Shen Y."/>
        </authorList>
    </citation>
    <scope>NUCLEOTIDE SEQUENCE</scope>
    <source>
        <strain evidence="2">Bigg-433</strain>
    </source>
</reference>
<dbReference type="PANTHER" id="PTHR37929:SF1">
    <property type="entry name" value="SWI_SNF GLOBAL TRANSCRIPTION ACTIVATOR COMPLEX SUBUNIT SNF59"/>
    <property type="match status" value="1"/>
</dbReference>
<name>A0A834FFZ6_ORYME</name>
<accession>A0A834FFZ6</accession>
<dbReference type="EMBL" id="WKFB01000236">
    <property type="protein sequence ID" value="KAF6730442.1"/>
    <property type="molecule type" value="Genomic_DNA"/>
</dbReference>
<sequence length="448" mass="49874">MGSRPPSPLEDDGGYWQKKKLSKDGEVLKKDEKLENRWRSSAGSHAFEQGSVCIFNQQSLLPCPRLNIKPLPQTEVSLQQDRAGGHRGTGDPNDHRSREEICRREEQEQVIVMGKSHGQEVCCSSFSLEEICCSSAGRTSILLSEHQQHQSRPTDPEPEPKDPTAFTSFYKSPEKLMNPNPEPELQASQLTASRHHDPPPPPRSKSPPLTVSARVHAAFIPSEASSSSPVLPKLPGRMCGSTARPQLGVSPLLRHELRGSRKGRGGDQLQTNLRAASEQLRTNFRKLQTNFRPTSDQLQTNFRPTSDQLQTNFRVASDQLQTRVASDQLPTSFIAASDQLQSSFRPTSDQLQTNFRVASEQLQTNFRVASDQLPTSFIAASDQLQSSFRPTSDQLQTNFRVASEQLQTSFIAASDQLQSSFRPTSDQLHSSFRPTSDQLQSSFRPTSE</sequence>
<evidence type="ECO:0000313" key="3">
    <source>
        <dbReference type="Proteomes" id="UP000646548"/>
    </source>
</evidence>
<dbReference type="AlphaFoldDB" id="A0A834FFZ6"/>
<feature type="compositionally biased region" description="Basic and acidic residues" evidence="1">
    <location>
        <begin position="88"/>
        <end position="98"/>
    </location>
</feature>
<feature type="region of interest" description="Disordered" evidence="1">
    <location>
        <begin position="77"/>
        <end position="98"/>
    </location>
</feature>
<feature type="region of interest" description="Disordered" evidence="1">
    <location>
        <begin position="223"/>
        <end position="253"/>
    </location>
</feature>
<dbReference type="PANTHER" id="PTHR37929">
    <property type="entry name" value="GRIP AND COILED-COIL DOMAIN-CONTAINING PROTEIN PFC0235W"/>
    <property type="match status" value="1"/>
</dbReference>
<feature type="region of interest" description="Disordered" evidence="1">
    <location>
        <begin position="421"/>
        <end position="448"/>
    </location>
</feature>
<feature type="compositionally biased region" description="Basic and acidic residues" evidence="1">
    <location>
        <begin position="146"/>
        <end position="162"/>
    </location>
</feature>
<dbReference type="InterPro" id="IPR053127">
    <property type="entry name" value="Chromatin_remod_comp_subunit"/>
</dbReference>
<dbReference type="Gene3D" id="1.20.5.1230">
    <property type="entry name" value="Apolipoprotein A-I"/>
    <property type="match status" value="1"/>
</dbReference>
<gene>
    <name evidence="2" type="ORF">FQA47_011816</name>
</gene>
<dbReference type="SUPFAM" id="SSF58113">
    <property type="entry name" value="Apolipoprotein A-I"/>
    <property type="match status" value="1"/>
</dbReference>
<proteinExistence type="predicted"/>
<protein>
    <submittedName>
        <fullName evidence="2">Apolipoprotein A-IV</fullName>
    </submittedName>
</protein>
<comment type="caution">
    <text evidence="2">The sequence shown here is derived from an EMBL/GenBank/DDBJ whole genome shotgun (WGS) entry which is preliminary data.</text>
</comment>
<evidence type="ECO:0000313" key="2">
    <source>
        <dbReference type="EMBL" id="KAF6730442.1"/>
    </source>
</evidence>
<keyword evidence="2" id="KW-0449">Lipoprotein</keyword>
<organism evidence="2 3">
    <name type="scientific">Oryzias melastigma</name>
    <name type="common">Marine medaka</name>
    <dbReference type="NCBI Taxonomy" id="30732"/>
    <lineage>
        <taxon>Eukaryota</taxon>
        <taxon>Metazoa</taxon>
        <taxon>Chordata</taxon>
        <taxon>Craniata</taxon>
        <taxon>Vertebrata</taxon>
        <taxon>Euteleostomi</taxon>
        <taxon>Actinopterygii</taxon>
        <taxon>Neopterygii</taxon>
        <taxon>Teleostei</taxon>
        <taxon>Neoteleostei</taxon>
        <taxon>Acanthomorphata</taxon>
        <taxon>Ovalentaria</taxon>
        <taxon>Atherinomorphae</taxon>
        <taxon>Beloniformes</taxon>
        <taxon>Adrianichthyidae</taxon>
        <taxon>Oryziinae</taxon>
        <taxon>Oryzias</taxon>
    </lineage>
</organism>
<feature type="region of interest" description="Disordered" evidence="1">
    <location>
        <begin position="144"/>
        <end position="209"/>
    </location>
</feature>
<evidence type="ECO:0000256" key="1">
    <source>
        <dbReference type="SAM" id="MobiDB-lite"/>
    </source>
</evidence>
<feature type="region of interest" description="Disordered" evidence="1">
    <location>
        <begin position="1"/>
        <end position="22"/>
    </location>
</feature>
<dbReference type="Proteomes" id="UP000646548">
    <property type="component" value="Unassembled WGS sequence"/>
</dbReference>